<feature type="chain" id="PRO_5045556953" description="Peptidase S1 domain-containing protein" evidence="3">
    <location>
        <begin position="34"/>
        <end position="605"/>
    </location>
</feature>
<feature type="domain" description="Peptidase S1" evidence="4">
    <location>
        <begin position="107"/>
        <end position="304"/>
    </location>
</feature>
<evidence type="ECO:0000259" key="4">
    <source>
        <dbReference type="Pfam" id="PF00089"/>
    </source>
</evidence>
<dbReference type="InterPro" id="IPR043504">
    <property type="entry name" value="Peptidase_S1_PA_chymotrypsin"/>
</dbReference>
<evidence type="ECO:0000256" key="2">
    <source>
        <dbReference type="SAM" id="MobiDB-lite"/>
    </source>
</evidence>
<evidence type="ECO:0000256" key="1">
    <source>
        <dbReference type="ARBA" id="ARBA00022729"/>
    </source>
</evidence>
<dbReference type="Pfam" id="PF13517">
    <property type="entry name" value="FG-GAP_3"/>
    <property type="match status" value="1"/>
</dbReference>
<dbReference type="InterPro" id="IPR013517">
    <property type="entry name" value="FG-GAP"/>
</dbReference>
<dbReference type="Proteomes" id="UP001500879">
    <property type="component" value="Unassembled WGS sequence"/>
</dbReference>
<feature type="compositionally biased region" description="Pro residues" evidence="2">
    <location>
        <begin position="35"/>
        <end position="44"/>
    </location>
</feature>
<dbReference type="Gene3D" id="2.40.128.340">
    <property type="match status" value="1"/>
</dbReference>
<dbReference type="InterPro" id="IPR028994">
    <property type="entry name" value="Integrin_alpha_N"/>
</dbReference>
<organism evidence="5 6">
    <name type="scientific">Streptomyces luteireticuli</name>
    <dbReference type="NCBI Taxonomy" id="173858"/>
    <lineage>
        <taxon>Bacteria</taxon>
        <taxon>Bacillati</taxon>
        <taxon>Actinomycetota</taxon>
        <taxon>Actinomycetes</taxon>
        <taxon>Kitasatosporales</taxon>
        <taxon>Streptomycetaceae</taxon>
        <taxon>Streptomyces</taxon>
    </lineage>
</organism>
<dbReference type="InterPro" id="IPR018114">
    <property type="entry name" value="TRYPSIN_HIS"/>
</dbReference>
<name>A0ABP3I4Q7_9ACTN</name>
<keyword evidence="1 3" id="KW-0732">Signal</keyword>
<dbReference type="PROSITE" id="PS51257">
    <property type="entry name" value="PROKAR_LIPOPROTEIN"/>
    <property type="match status" value="1"/>
</dbReference>
<keyword evidence="6" id="KW-1185">Reference proteome</keyword>
<feature type="signal peptide" evidence="3">
    <location>
        <begin position="1"/>
        <end position="33"/>
    </location>
</feature>
<dbReference type="Pfam" id="PF00089">
    <property type="entry name" value="Trypsin"/>
    <property type="match status" value="1"/>
</dbReference>
<sequence length="605" mass="63484">MTPSRWSRSRWSRTLSIALAVAACGTTASVAVAAPTPPPAPTPAPAASDDLRAAEKYWTAERMSAAKPADDKGTPARAPRSAKAAGPPKGTPQGTLGDGLPMVGTFFYKSAQGDTSCSASVVKSPGKNLVLTAGHCAKPRDLSNYPIFVPQFRSDKDAGHQPFGVFPVQAKFVDPAYTDSRSTGQDSNLDFGFLRVGANGKGKVEDVVGGLRLTATPRMTNKVTVVGYPNDNNPGRKAVSCTTGTKHYQGYRQMELDCANLYRGVSGGPWIMNYDARNRTGDVIGIVGGSGGGGANHWTSYSPVFDQAIQRLYADAVNDRTPTGGPLRPQNSPIMPERAGIWSSARHLVTGDFDGDGRDDLVVVWKDGEATLYRGDGKGGFESGRRIADQGSALKRAVSVTGGTFTGSGHADLVVLWGDDKGTVSGKLSLFADVAKAGVFKSRESVLGKAGSDWKYAAKLVGGGFTSAARRNDLVAVYRDGEVGRFNGVSASGTGRETVILKKNDAWKGATAVTAARVSGRGGEDLLVRWPGGMLQACAGTDCNTRTTLQPGNTSTKDASVMAAGDFSSSGRRDDVVVRWSNGETSRYEGSTARGLGIWNPLVSP</sequence>
<dbReference type="InterPro" id="IPR050966">
    <property type="entry name" value="Glutamyl_endopeptidase"/>
</dbReference>
<dbReference type="InterPro" id="IPR009003">
    <property type="entry name" value="Peptidase_S1_PA"/>
</dbReference>
<comment type="caution">
    <text evidence="5">The sequence shown here is derived from an EMBL/GenBank/DDBJ whole genome shotgun (WGS) entry which is preliminary data.</text>
</comment>
<evidence type="ECO:0000256" key="3">
    <source>
        <dbReference type="SAM" id="SignalP"/>
    </source>
</evidence>
<protein>
    <recommendedName>
        <fullName evidence="4">Peptidase S1 domain-containing protein</fullName>
    </recommendedName>
</protein>
<reference evidence="6" key="1">
    <citation type="journal article" date="2019" name="Int. J. Syst. Evol. Microbiol.">
        <title>The Global Catalogue of Microorganisms (GCM) 10K type strain sequencing project: providing services to taxonomists for standard genome sequencing and annotation.</title>
        <authorList>
            <consortium name="The Broad Institute Genomics Platform"/>
            <consortium name="The Broad Institute Genome Sequencing Center for Infectious Disease"/>
            <person name="Wu L."/>
            <person name="Ma J."/>
        </authorList>
    </citation>
    <scope>NUCLEOTIDE SEQUENCE [LARGE SCALE GENOMIC DNA]</scope>
    <source>
        <strain evidence="6">JCM 4788</strain>
    </source>
</reference>
<feature type="region of interest" description="Disordered" evidence="2">
    <location>
        <begin position="31"/>
        <end position="51"/>
    </location>
</feature>
<dbReference type="PROSITE" id="PS00134">
    <property type="entry name" value="TRYPSIN_HIS"/>
    <property type="match status" value="1"/>
</dbReference>
<evidence type="ECO:0000313" key="5">
    <source>
        <dbReference type="EMBL" id="GAA0389292.1"/>
    </source>
</evidence>
<dbReference type="EMBL" id="BAAABX010000007">
    <property type="protein sequence ID" value="GAA0389292.1"/>
    <property type="molecule type" value="Genomic_DNA"/>
</dbReference>
<dbReference type="InterPro" id="IPR001254">
    <property type="entry name" value="Trypsin_dom"/>
</dbReference>
<dbReference type="RefSeq" id="WP_344019745.1">
    <property type="nucleotide sequence ID" value="NZ_BAAABX010000007.1"/>
</dbReference>
<proteinExistence type="predicted"/>
<feature type="region of interest" description="Disordered" evidence="2">
    <location>
        <begin position="63"/>
        <end position="98"/>
    </location>
</feature>
<gene>
    <name evidence="5" type="ORF">GCM10010357_07500</name>
</gene>
<dbReference type="SUPFAM" id="SSF69318">
    <property type="entry name" value="Integrin alpha N-terminal domain"/>
    <property type="match status" value="2"/>
</dbReference>
<evidence type="ECO:0000313" key="6">
    <source>
        <dbReference type="Proteomes" id="UP001500879"/>
    </source>
</evidence>
<accession>A0ABP3I4Q7</accession>
<dbReference type="PANTHER" id="PTHR15462:SF8">
    <property type="entry name" value="SERINE PROTEASE"/>
    <property type="match status" value="1"/>
</dbReference>
<dbReference type="Gene3D" id="2.40.10.10">
    <property type="entry name" value="Trypsin-like serine proteases"/>
    <property type="match status" value="2"/>
</dbReference>
<dbReference type="SUPFAM" id="SSF50494">
    <property type="entry name" value="Trypsin-like serine proteases"/>
    <property type="match status" value="1"/>
</dbReference>
<dbReference type="PANTHER" id="PTHR15462">
    <property type="entry name" value="SERINE PROTEASE"/>
    <property type="match status" value="1"/>
</dbReference>